<reference evidence="2 3" key="1">
    <citation type="submission" date="2016-08" db="EMBL/GenBank/DDBJ databases">
        <title>Genome sequencing of Paenibacillus sp. TI45-13ar, isolated from Korean traditional nuruk.</title>
        <authorList>
            <person name="Kim S.-J."/>
        </authorList>
    </citation>
    <scope>NUCLEOTIDE SEQUENCE [LARGE SCALE GENOMIC DNA]</scope>
    <source>
        <strain evidence="2 3">TI45-13ar</strain>
    </source>
</reference>
<sequence>MTLLLPTDIDQILEDYGHLLKVYPALRERHSIFTDYKRTHKRLEVLFPLKEHPVHGITGLHVYEKYNDAGTVELYSYSWKRIIPTQGIQFSHISSWGNDPHPPETTPQHLQVTTEPHHHHYDPDQRSKRKSSYIRSLDQVFMYVAYYIETGEVYYKDVSSAVDLKR</sequence>
<name>A0A1E3L5R0_9BACL</name>
<organism evidence="2 3">
    <name type="scientific">Paenibacillus nuruki</name>
    <dbReference type="NCBI Taxonomy" id="1886670"/>
    <lineage>
        <taxon>Bacteria</taxon>
        <taxon>Bacillati</taxon>
        <taxon>Bacillota</taxon>
        <taxon>Bacilli</taxon>
        <taxon>Bacillales</taxon>
        <taxon>Paenibacillaceae</taxon>
        <taxon>Paenibacillus</taxon>
    </lineage>
</organism>
<keyword evidence="3" id="KW-1185">Reference proteome</keyword>
<gene>
    <name evidence="2" type="ORF">PTI45_01176</name>
</gene>
<dbReference type="RefSeq" id="WP_245703436.1">
    <property type="nucleotide sequence ID" value="NZ_MDER01000031.1"/>
</dbReference>
<dbReference type="AlphaFoldDB" id="A0A1E3L5R0"/>
<dbReference type="InterPro" id="IPR045397">
    <property type="entry name" value="TumE-like"/>
</dbReference>
<evidence type="ECO:0000256" key="1">
    <source>
        <dbReference type="SAM" id="MobiDB-lite"/>
    </source>
</evidence>
<feature type="region of interest" description="Disordered" evidence="1">
    <location>
        <begin position="94"/>
        <end position="130"/>
    </location>
</feature>
<dbReference type="EMBL" id="MDER01000031">
    <property type="protein sequence ID" value="ODP29167.1"/>
    <property type="molecule type" value="Genomic_DNA"/>
</dbReference>
<accession>A0A1E3L5R0</accession>
<dbReference type="STRING" id="1886670.PTI45_01176"/>
<evidence type="ECO:0000313" key="2">
    <source>
        <dbReference type="EMBL" id="ODP29167.1"/>
    </source>
</evidence>
<dbReference type="Proteomes" id="UP000094578">
    <property type="component" value="Unassembled WGS sequence"/>
</dbReference>
<protein>
    <submittedName>
        <fullName evidence="2">Uncharacterized protein</fullName>
    </submittedName>
</protein>
<evidence type="ECO:0000313" key="3">
    <source>
        <dbReference type="Proteomes" id="UP000094578"/>
    </source>
</evidence>
<comment type="caution">
    <text evidence="2">The sequence shown here is derived from an EMBL/GenBank/DDBJ whole genome shotgun (WGS) entry which is preliminary data.</text>
</comment>
<dbReference type="Pfam" id="PF20126">
    <property type="entry name" value="TumE"/>
    <property type="match status" value="1"/>
</dbReference>
<proteinExistence type="predicted"/>